<dbReference type="PROSITE" id="PS50005">
    <property type="entry name" value="TPR"/>
    <property type="match status" value="2"/>
</dbReference>
<organism evidence="4">
    <name type="scientific">uncultured marine thaumarchaeote KM3_15_A07</name>
    <dbReference type="NCBI Taxonomy" id="1456025"/>
    <lineage>
        <taxon>Archaea</taxon>
        <taxon>Nitrososphaerota</taxon>
        <taxon>environmental samples</taxon>
    </lineage>
</organism>
<evidence type="ECO:0000256" key="3">
    <source>
        <dbReference type="PROSITE-ProRule" id="PRU00339"/>
    </source>
</evidence>
<protein>
    <submittedName>
        <fullName evidence="4">TPR repeat-containing protein</fullName>
    </submittedName>
</protein>
<dbReference type="EMBL" id="KF900660">
    <property type="protein sequence ID" value="AIF02757.1"/>
    <property type="molecule type" value="Genomic_DNA"/>
</dbReference>
<feature type="repeat" description="TPR" evidence="3">
    <location>
        <begin position="38"/>
        <end position="71"/>
    </location>
</feature>
<reference evidence="4" key="1">
    <citation type="journal article" date="2014" name="Genome Biol. Evol.">
        <title>Pangenome evidence for extensive interdomain horizontal transfer affecting lineage core and shell genes in uncultured planktonic thaumarchaeota and euryarchaeota.</title>
        <authorList>
            <person name="Deschamps P."/>
            <person name="Zivanovic Y."/>
            <person name="Moreira D."/>
            <person name="Rodriguez-Valera F."/>
            <person name="Lopez-Garcia P."/>
        </authorList>
    </citation>
    <scope>NUCLEOTIDE SEQUENCE</scope>
</reference>
<dbReference type="AlphaFoldDB" id="A0A075GLE4"/>
<evidence type="ECO:0000313" key="4">
    <source>
        <dbReference type="EMBL" id="AIF02757.1"/>
    </source>
</evidence>
<dbReference type="PROSITE" id="PS50293">
    <property type="entry name" value="TPR_REGION"/>
    <property type="match status" value="1"/>
</dbReference>
<dbReference type="PANTHER" id="PTHR44943:SF8">
    <property type="entry name" value="TPR REPEAT-CONTAINING PROTEIN MJ0263"/>
    <property type="match status" value="1"/>
</dbReference>
<evidence type="ECO:0000256" key="2">
    <source>
        <dbReference type="ARBA" id="ARBA00022803"/>
    </source>
</evidence>
<dbReference type="Pfam" id="PF00515">
    <property type="entry name" value="TPR_1"/>
    <property type="match status" value="1"/>
</dbReference>
<dbReference type="SUPFAM" id="SSF48452">
    <property type="entry name" value="TPR-like"/>
    <property type="match status" value="1"/>
</dbReference>
<dbReference type="InterPro" id="IPR051685">
    <property type="entry name" value="Ycf3/AcsC/BcsC/TPR_MFPF"/>
</dbReference>
<dbReference type="PANTHER" id="PTHR44943">
    <property type="entry name" value="CELLULOSE SYNTHASE OPERON PROTEIN C"/>
    <property type="match status" value="1"/>
</dbReference>
<accession>A0A075GLE4</accession>
<sequence>MESVNRLVMLGKKQLEDGHYNEALYTFEQAILLNQKDPDLWNLKGIALRSLGRYDEAIECFNKSLEIDPRDKNAS</sequence>
<evidence type="ECO:0000256" key="1">
    <source>
        <dbReference type="ARBA" id="ARBA00022737"/>
    </source>
</evidence>
<keyword evidence="2 3" id="KW-0802">TPR repeat</keyword>
<name>A0A075GLE4_9ARCH</name>
<dbReference type="InterPro" id="IPR011990">
    <property type="entry name" value="TPR-like_helical_dom_sf"/>
</dbReference>
<dbReference type="InterPro" id="IPR019734">
    <property type="entry name" value="TPR_rpt"/>
</dbReference>
<feature type="repeat" description="TPR" evidence="3">
    <location>
        <begin position="4"/>
        <end position="37"/>
    </location>
</feature>
<dbReference type="Gene3D" id="1.25.40.10">
    <property type="entry name" value="Tetratricopeptide repeat domain"/>
    <property type="match status" value="1"/>
</dbReference>
<dbReference type="SMART" id="SM00028">
    <property type="entry name" value="TPR"/>
    <property type="match status" value="2"/>
</dbReference>
<keyword evidence="1" id="KW-0677">Repeat</keyword>
<proteinExistence type="predicted"/>